<evidence type="ECO:0000313" key="4">
    <source>
        <dbReference type="EMBL" id="QEU12504.1"/>
    </source>
</evidence>
<sequence length="95" mass="10460">MSEALGIDRTLPQRELRNQSARVLRAVAAGESFVVTNRGEAVARLVPIDEQEPRLPITRPASRIGGWSDLVDSHVTSFPSGRAQRALDDVRAERL</sequence>
<dbReference type="Pfam" id="PF02604">
    <property type="entry name" value="PhdYeFM_antitox"/>
    <property type="match status" value="1"/>
</dbReference>
<dbReference type="SUPFAM" id="SSF143120">
    <property type="entry name" value="YefM-like"/>
    <property type="match status" value="1"/>
</dbReference>
<evidence type="ECO:0000256" key="2">
    <source>
        <dbReference type="RuleBase" id="RU362080"/>
    </source>
</evidence>
<evidence type="ECO:0000313" key="3">
    <source>
        <dbReference type="EMBL" id="ANP26950.1"/>
    </source>
</evidence>
<name>A0A1B0ZG85_9MICO</name>
<dbReference type="InterPro" id="IPR036165">
    <property type="entry name" value="YefM-like_sf"/>
</dbReference>
<dbReference type="Gene3D" id="3.40.1620.10">
    <property type="entry name" value="YefM-like domain"/>
    <property type="match status" value="1"/>
</dbReference>
<dbReference type="KEGG" id="dva:DAD186_03930"/>
<dbReference type="EMBL" id="CP012117">
    <property type="protein sequence ID" value="ANP26950.1"/>
    <property type="molecule type" value="Genomic_DNA"/>
</dbReference>
<reference evidence="3 5" key="1">
    <citation type="submission" date="2015-06" db="EMBL/GenBank/DDBJ databases">
        <title>Investigation of pathophysiology for high-risk pregnancy and development of treatment modality based on it.</title>
        <authorList>
            <person name="Kim B.-C."/>
            <person name="Lim S."/>
        </authorList>
    </citation>
    <scope>NUCLEOTIDE SEQUENCE [LARGE SCALE GENOMIC DNA]</scope>
    <source>
        <strain evidence="3 5">AD1-86</strain>
    </source>
</reference>
<evidence type="ECO:0000313" key="6">
    <source>
        <dbReference type="Proteomes" id="UP000323865"/>
    </source>
</evidence>
<organism evidence="3 5">
    <name type="scientific">Dermabacter vaginalis</name>
    <dbReference type="NCBI Taxonomy" id="1630135"/>
    <lineage>
        <taxon>Bacteria</taxon>
        <taxon>Bacillati</taxon>
        <taxon>Actinomycetota</taxon>
        <taxon>Actinomycetes</taxon>
        <taxon>Micrococcales</taxon>
        <taxon>Dermabacteraceae</taxon>
        <taxon>Dermabacter</taxon>
    </lineage>
</organism>
<dbReference type="Proteomes" id="UP000323865">
    <property type="component" value="Chromosome"/>
</dbReference>
<dbReference type="NCBIfam" id="TIGR01552">
    <property type="entry name" value="phd_fam"/>
    <property type="match status" value="1"/>
</dbReference>
<gene>
    <name evidence="3" type="ORF">DAD186_03930</name>
    <name evidence="4" type="ORF">FOB48_09420</name>
</gene>
<dbReference type="InterPro" id="IPR006442">
    <property type="entry name" value="Antitoxin_Phd/YefM"/>
</dbReference>
<proteinExistence type="inferred from homology"/>
<dbReference type="Proteomes" id="UP000092596">
    <property type="component" value="Chromosome"/>
</dbReference>
<evidence type="ECO:0000313" key="5">
    <source>
        <dbReference type="Proteomes" id="UP000092596"/>
    </source>
</evidence>
<evidence type="ECO:0000256" key="1">
    <source>
        <dbReference type="ARBA" id="ARBA00009981"/>
    </source>
</evidence>
<dbReference type="STRING" id="1630135.DAD186_03930"/>
<dbReference type="AlphaFoldDB" id="A0A1B0ZG85"/>
<comment type="similarity">
    <text evidence="1 2">Belongs to the phD/YefM antitoxin family.</text>
</comment>
<protein>
    <recommendedName>
        <fullName evidence="2">Antitoxin</fullName>
    </recommendedName>
</protein>
<reference evidence="4 6" key="2">
    <citation type="submission" date="2019-09" db="EMBL/GenBank/DDBJ databases">
        <title>FDA dAtabase for Regulatory Grade micrObial Sequences (FDA-ARGOS): Supporting development and validation of Infectious Disease Dx tests.</title>
        <authorList>
            <person name="Sciortino C."/>
            <person name="Tallon L."/>
            <person name="Sadzewicz L."/>
            <person name="Vavikolanu K."/>
            <person name="Mehta A."/>
            <person name="Aluvathingal J."/>
            <person name="Nadendla S."/>
            <person name="Nandy P."/>
            <person name="Geyer C."/>
            <person name="Yan Y."/>
            <person name="Sichtig H."/>
        </authorList>
    </citation>
    <scope>NUCLEOTIDE SEQUENCE [LARGE SCALE GENOMIC DNA]</scope>
    <source>
        <strain evidence="4 6">FDAARGOS_640</strain>
    </source>
</reference>
<accession>A0A1B0ZG85</accession>
<comment type="function">
    <text evidence="2">Antitoxin component of a type II toxin-antitoxin (TA) system.</text>
</comment>
<dbReference type="EMBL" id="CP044108">
    <property type="protein sequence ID" value="QEU12504.1"/>
    <property type="molecule type" value="Genomic_DNA"/>
</dbReference>
<dbReference type="RefSeq" id="WP_065247279.1">
    <property type="nucleotide sequence ID" value="NZ_CP012117.1"/>
</dbReference>
<keyword evidence="6" id="KW-1185">Reference proteome</keyword>